<dbReference type="Gene3D" id="3.40.50.1580">
    <property type="entry name" value="Nucleoside phosphorylase domain"/>
    <property type="match status" value="1"/>
</dbReference>
<dbReference type="GO" id="GO:0003824">
    <property type="term" value="F:catalytic activity"/>
    <property type="evidence" value="ECO:0007669"/>
    <property type="project" value="InterPro"/>
</dbReference>
<sequence length="56" mass="5879">MWFSGPSFETPAEIRMARVMGVTALATSLVEMANGAGLKTSALITGMKRAVGFGCR</sequence>
<protein>
    <submittedName>
        <fullName evidence="1">Purine-nucleoside phosphorylase</fullName>
    </submittedName>
</protein>
<keyword evidence="2" id="KW-1185">Reference proteome</keyword>
<evidence type="ECO:0000313" key="1">
    <source>
        <dbReference type="EMBL" id="SFL04743.1"/>
    </source>
</evidence>
<dbReference type="EMBL" id="FOSL01000026">
    <property type="protein sequence ID" value="SFL04743.1"/>
    <property type="molecule type" value="Genomic_DNA"/>
</dbReference>
<organism evidence="1 2">
    <name type="scientific">Neomesorhizobium albiziae</name>
    <dbReference type="NCBI Taxonomy" id="335020"/>
    <lineage>
        <taxon>Bacteria</taxon>
        <taxon>Pseudomonadati</taxon>
        <taxon>Pseudomonadota</taxon>
        <taxon>Alphaproteobacteria</taxon>
        <taxon>Hyphomicrobiales</taxon>
        <taxon>Phyllobacteriaceae</taxon>
        <taxon>Neomesorhizobium</taxon>
    </lineage>
</organism>
<dbReference type="SUPFAM" id="SSF53167">
    <property type="entry name" value="Purine and uridine phosphorylases"/>
    <property type="match status" value="1"/>
</dbReference>
<accession>A0A1I4EHL1</accession>
<reference evidence="1 2" key="1">
    <citation type="submission" date="2016-10" db="EMBL/GenBank/DDBJ databases">
        <authorList>
            <person name="Varghese N."/>
            <person name="Submissions S."/>
        </authorList>
    </citation>
    <scope>NUCLEOTIDE SEQUENCE [LARGE SCALE GENOMIC DNA]</scope>
    <source>
        <strain evidence="1 2">DSM 21822</strain>
    </source>
</reference>
<dbReference type="Proteomes" id="UP000323300">
    <property type="component" value="Unassembled WGS sequence"/>
</dbReference>
<proteinExistence type="predicted"/>
<dbReference type="InterPro" id="IPR035994">
    <property type="entry name" value="Nucleoside_phosphorylase_sf"/>
</dbReference>
<dbReference type="GO" id="GO:0009116">
    <property type="term" value="P:nucleoside metabolic process"/>
    <property type="evidence" value="ECO:0007669"/>
    <property type="project" value="InterPro"/>
</dbReference>
<gene>
    <name evidence="1" type="ORF">SAMN04488498_12636</name>
</gene>
<name>A0A1I4EHL1_9HYPH</name>
<evidence type="ECO:0000313" key="2">
    <source>
        <dbReference type="Proteomes" id="UP000323300"/>
    </source>
</evidence>
<dbReference type="AlphaFoldDB" id="A0A1I4EHL1"/>